<reference evidence="7" key="1">
    <citation type="submission" date="2022-12" db="EMBL/GenBank/DDBJ databases">
        <title>Reclassification of two methanogenic archaea species isolated from the Kolyma lowland permafrost.</title>
        <authorList>
            <person name="Trubitsyn V.E."/>
            <person name="Rivkina E.M."/>
            <person name="Shcherbakova V.A."/>
        </authorList>
    </citation>
    <scope>NUCLEOTIDE SEQUENCE</scope>
    <source>
        <strain evidence="7">MK4</strain>
    </source>
</reference>
<feature type="coiled-coil region" evidence="6">
    <location>
        <begin position="7"/>
        <end position="34"/>
    </location>
</feature>
<feature type="non-terminal residue" evidence="7">
    <location>
        <position position="1"/>
    </location>
</feature>
<evidence type="ECO:0000256" key="2">
    <source>
        <dbReference type="ARBA" id="ARBA00012438"/>
    </source>
</evidence>
<evidence type="ECO:0000256" key="1">
    <source>
        <dbReference type="ARBA" id="ARBA00000085"/>
    </source>
</evidence>
<dbReference type="Gene3D" id="1.10.287.130">
    <property type="match status" value="1"/>
</dbReference>
<proteinExistence type="predicted"/>
<keyword evidence="3" id="KW-0597">Phosphoprotein</keyword>
<dbReference type="PANTHER" id="PTHR43304">
    <property type="entry name" value="PHYTOCHROME-LIKE PROTEIN CPH1"/>
    <property type="match status" value="1"/>
</dbReference>
<protein>
    <recommendedName>
        <fullName evidence="2">histidine kinase</fullName>
        <ecNumber evidence="2">2.7.13.3</ecNumber>
    </recommendedName>
</protein>
<accession>A0A9E5A0T1</accession>
<organism evidence="7">
    <name type="scientific">Methanobacterium veterum</name>
    <dbReference type="NCBI Taxonomy" id="408577"/>
    <lineage>
        <taxon>Archaea</taxon>
        <taxon>Methanobacteriati</taxon>
        <taxon>Methanobacteriota</taxon>
        <taxon>Methanomada group</taxon>
        <taxon>Methanobacteria</taxon>
        <taxon>Methanobacteriales</taxon>
        <taxon>Methanobacteriaceae</taxon>
        <taxon>Methanobacterium</taxon>
    </lineage>
</organism>
<dbReference type="AlphaFoldDB" id="A0A9E5A0T1"/>
<name>A0A9E5A0T1_9EURY</name>
<dbReference type="PANTHER" id="PTHR43304:SF1">
    <property type="entry name" value="PAC DOMAIN-CONTAINING PROTEIN"/>
    <property type="match status" value="1"/>
</dbReference>
<evidence type="ECO:0000256" key="3">
    <source>
        <dbReference type="ARBA" id="ARBA00022553"/>
    </source>
</evidence>
<evidence type="ECO:0000256" key="6">
    <source>
        <dbReference type="SAM" id="Coils"/>
    </source>
</evidence>
<keyword evidence="6" id="KW-0175">Coiled coil</keyword>
<evidence type="ECO:0000256" key="5">
    <source>
        <dbReference type="ARBA" id="ARBA00022777"/>
    </source>
</evidence>
<evidence type="ECO:0000313" key="7">
    <source>
        <dbReference type="EMBL" id="MCZ3371031.1"/>
    </source>
</evidence>
<evidence type="ECO:0000256" key="4">
    <source>
        <dbReference type="ARBA" id="ARBA00022679"/>
    </source>
</evidence>
<dbReference type="SUPFAM" id="SSF47384">
    <property type="entry name" value="Homodimeric domain of signal transducing histidine kinase"/>
    <property type="match status" value="1"/>
</dbReference>
<comment type="catalytic activity">
    <reaction evidence="1">
        <text>ATP + protein L-histidine = ADP + protein N-phospho-L-histidine.</text>
        <dbReference type="EC" id="2.7.13.3"/>
    </reaction>
</comment>
<dbReference type="EC" id="2.7.13.3" evidence="2"/>
<comment type="caution">
    <text evidence="7">The sequence shown here is derived from an EMBL/GenBank/DDBJ whole genome shotgun (WGS) entry which is preliminary data.</text>
</comment>
<dbReference type="GO" id="GO:0000155">
    <property type="term" value="F:phosphorelay sensor kinase activity"/>
    <property type="evidence" value="ECO:0007669"/>
    <property type="project" value="InterPro"/>
</dbReference>
<feature type="non-terminal residue" evidence="7">
    <location>
        <position position="68"/>
    </location>
</feature>
<keyword evidence="4" id="KW-0808">Transferase</keyword>
<dbReference type="Proteomes" id="UP001074446">
    <property type="component" value="Unassembled WGS sequence"/>
</dbReference>
<keyword evidence="5 7" id="KW-0418">Kinase</keyword>
<sequence length="68" mass="8035">SLEIEDITRRKNAEEQLKDTINELKRSNDELQQFAFITSHDLQEPLRTIASYAQLIERRYKGKLDNEA</sequence>
<dbReference type="InterPro" id="IPR036097">
    <property type="entry name" value="HisK_dim/P_sf"/>
</dbReference>
<gene>
    <name evidence="7" type="ORF">O3H35_00100</name>
</gene>
<dbReference type="EMBL" id="JAPVES010000019">
    <property type="protein sequence ID" value="MCZ3371031.1"/>
    <property type="molecule type" value="Genomic_DNA"/>
</dbReference>
<dbReference type="InterPro" id="IPR052162">
    <property type="entry name" value="Sensor_kinase/Photoreceptor"/>
</dbReference>